<dbReference type="InterPro" id="IPR011009">
    <property type="entry name" value="Kinase-like_dom_sf"/>
</dbReference>
<dbReference type="EMBL" id="JACRIW010000100">
    <property type="protein sequence ID" value="MBI5170620.1"/>
    <property type="molecule type" value="Genomic_DNA"/>
</dbReference>
<dbReference type="SUPFAM" id="SSF56112">
    <property type="entry name" value="Protein kinase-like (PK-like)"/>
    <property type="match status" value="1"/>
</dbReference>
<evidence type="ECO:0000256" key="1">
    <source>
        <dbReference type="ARBA" id="ARBA00022679"/>
    </source>
</evidence>
<dbReference type="CDD" id="cd14014">
    <property type="entry name" value="STKc_PknB_like"/>
    <property type="match status" value="1"/>
</dbReference>
<dbReference type="SUPFAM" id="SSF75011">
    <property type="entry name" value="3-carboxy-cis,cis-mucoante lactonizing enzyme"/>
    <property type="match status" value="1"/>
</dbReference>
<keyword evidence="4 5" id="KW-0067">ATP-binding</keyword>
<dbReference type="Gene3D" id="3.30.200.20">
    <property type="entry name" value="Phosphorylase Kinase, domain 1"/>
    <property type="match status" value="1"/>
</dbReference>
<dbReference type="PANTHER" id="PTHR43289:SF6">
    <property type="entry name" value="SERINE_THREONINE-PROTEIN KINASE NEKL-3"/>
    <property type="match status" value="1"/>
</dbReference>
<dbReference type="InterPro" id="IPR017441">
    <property type="entry name" value="Protein_kinase_ATP_BS"/>
</dbReference>
<reference evidence="7" key="1">
    <citation type="submission" date="2020-07" db="EMBL/GenBank/DDBJ databases">
        <title>Huge and variable diversity of episymbiotic CPR bacteria and DPANN archaea in groundwater ecosystems.</title>
        <authorList>
            <person name="He C.Y."/>
            <person name="Keren R."/>
            <person name="Whittaker M."/>
            <person name="Farag I.F."/>
            <person name="Doudna J."/>
            <person name="Cate J.H.D."/>
            <person name="Banfield J.F."/>
        </authorList>
    </citation>
    <scope>NUCLEOTIDE SEQUENCE</scope>
    <source>
        <strain evidence="7">NC_groundwater_1813_Pr3_B-0.1um_71_17</strain>
    </source>
</reference>
<evidence type="ECO:0000256" key="3">
    <source>
        <dbReference type="ARBA" id="ARBA00022777"/>
    </source>
</evidence>
<dbReference type="Pfam" id="PF00069">
    <property type="entry name" value="Pkinase"/>
    <property type="match status" value="1"/>
</dbReference>
<evidence type="ECO:0000256" key="2">
    <source>
        <dbReference type="ARBA" id="ARBA00022741"/>
    </source>
</evidence>
<organism evidence="7 8">
    <name type="scientific">Eiseniibacteriota bacterium</name>
    <dbReference type="NCBI Taxonomy" id="2212470"/>
    <lineage>
        <taxon>Bacteria</taxon>
        <taxon>Candidatus Eiseniibacteriota</taxon>
    </lineage>
</organism>
<keyword evidence="2 5" id="KW-0547">Nucleotide-binding</keyword>
<evidence type="ECO:0000313" key="8">
    <source>
        <dbReference type="Proteomes" id="UP000696931"/>
    </source>
</evidence>
<feature type="binding site" evidence="5">
    <location>
        <position position="41"/>
    </location>
    <ligand>
        <name>ATP</name>
        <dbReference type="ChEBI" id="CHEBI:30616"/>
    </ligand>
</feature>
<dbReference type="InterPro" id="IPR000719">
    <property type="entry name" value="Prot_kinase_dom"/>
</dbReference>
<dbReference type="PROSITE" id="PS00108">
    <property type="entry name" value="PROTEIN_KINASE_ST"/>
    <property type="match status" value="1"/>
</dbReference>
<dbReference type="Proteomes" id="UP000696931">
    <property type="component" value="Unassembled WGS sequence"/>
</dbReference>
<dbReference type="PANTHER" id="PTHR43289">
    <property type="entry name" value="MITOGEN-ACTIVATED PROTEIN KINASE KINASE KINASE 20-RELATED"/>
    <property type="match status" value="1"/>
</dbReference>
<evidence type="ECO:0000313" key="7">
    <source>
        <dbReference type="EMBL" id="MBI5170620.1"/>
    </source>
</evidence>
<name>A0A933W2Z9_UNCEI</name>
<dbReference type="GO" id="GO:0005524">
    <property type="term" value="F:ATP binding"/>
    <property type="evidence" value="ECO:0007669"/>
    <property type="project" value="UniProtKB-UniRule"/>
</dbReference>
<dbReference type="InterPro" id="IPR011659">
    <property type="entry name" value="WD40"/>
</dbReference>
<dbReference type="Pfam" id="PF07676">
    <property type="entry name" value="PD40"/>
    <property type="match status" value="4"/>
</dbReference>
<dbReference type="PROSITE" id="PS50011">
    <property type="entry name" value="PROTEIN_KINASE_DOM"/>
    <property type="match status" value="1"/>
</dbReference>
<dbReference type="Gene3D" id="1.10.510.10">
    <property type="entry name" value="Transferase(Phosphotransferase) domain 1"/>
    <property type="match status" value="1"/>
</dbReference>
<evidence type="ECO:0000256" key="4">
    <source>
        <dbReference type="ARBA" id="ARBA00022840"/>
    </source>
</evidence>
<dbReference type="GO" id="GO:0004674">
    <property type="term" value="F:protein serine/threonine kinase activity"/>
    <property type="evidence" value="ECO:0007669"/>
    <property type="project" value="TreeGrafter"/>
</dbReference>
<dbReference type="PROSITE" id="PS00107">
    <property type="entry name" value="PROTEIN_KINASE_ATP"/>
    <property type="match status" value="1"/>
</dbReference>
<evidence type="ECO:0000259" key="6">
    <source>
        <dbReference type="PROSITE" id="PS50011"/>
    </source>
</evidence>
<evidence type="ECO:0000256" key="5">
    <source>
        <dbReference type="PROSITE-ProRule" id="PRU10141"/>
    </source>
</evidence>
<comment type="caution">
    <text evidence="7">The sequence shown here is derived from an EMBL/GenBank/DDBJ whole genome shotgun (WGS) entry which is preliminary data.</text>
</comment>
<dbReference type="InterPro" id="IPR011042">
    <property type="entry name" value="6-blade_b-propeller_TolB-like"/>
</dbReference>
<dbReference type="InterPro" id="IPR008271">
    <property type="entry name" value="Ser/Thr_kinase_AS"/>
</dbReference>
<dbReference type="SUPFAM" id="SSF69304">
    <property type="entry name" value="Tricorn protease N-terminal domain"/>
    <property type="match status" value="1"/>
</dbReference>
<protein>
    <submittedName>
        <fullName evidence="7">Protein kinase</fullName>
    </submittedName>
</protein>
<keyword evidence="3 7" id="KW-0418">Kinase</keyword>
<dbReference type="SMART" id="SM00220">
    <property type="entry name" value="S_TKc"/>
    <property type="match status" value="1"/>
</dbReference>
<feature type="domain" description="Protein kinase" evidence="6">
    <location>
        <begin position="12"/>
        <end position="283"/>
    </location>
</feature>
<proteinExistence type="predicted"/>
<accession>A0A933W2Z9</accession>
<gene>
    <name evidence="7" type="ORF">HZA61_14115</name>
</gene>
<keyword evidence="1" id="KW-0808">Transferase</keyword>
<sequence length="898" mass="94895">MSLTPGSRLGMYEVIAPLGAGGMGEVYRARDTRLGRDVAIKSLPDGFDTDAERVARFEREAKLLASLHHTNIGSIFGLEVVEGRRYLVLEFIEGETLQARLARGRLTLAETLDVCGQIATAVEAAHEAGVIHRDLKPGNVMLKADGDVKVLDFGLAKASGGDGSPSSTDLSASPTMTYAATGVGVILGTAAYMSPEQARGKQVDRRTDIWSFGCVLFECLSGKRMIEGETVSDMVARILEREPDWSALPAATPPRLVALLKRCLTKDAKLRQRDMGDVRLELTAIAGGETGAAAPVATTSAPRRTPAWTVAVGAIALVALGVAAARLLPGGRASSRAMSLKLMAPAGVSFGLSPTDLVLSPDGKRIVFVGSDTLSGARLWVRELDREGVRPLDQTANAAYPFWSPDGKRLGFFADDKLKIVSLATGAVTVIADAPLPRGGAWGRDAILFQPRSLGPLYRVSPDGGTPVVATAVDSAGGDVGHRFPQFLPDGRPYVAAVLGAGENWAAVGTLGQPKLTKLFETYAATGVTFAAPGWLVAARDGAVKAQRFDPRTRKLTGPALTVPGLRAVSPSANGSPIVSASNDGLLMQRAAGDLPQRLAVVDASGREVGQIAAPEGTLTRGGITADGRRVAFEYATPQAGHVQIWAGEIDRGSLQPFTFEQDNYTPAFSPDGRQIALAREVRGGSQDVWLMDGVSPGEPRFVLRSPTRFTSVLGWAPDGKGLLVRSQGTDTRQDLLFVDLRGDSATVRTVAGTRFNEPVGSISPDGRWLAYVSDESGAPECRVRAFGGAGGGTVVSRGAWCDPAASSRIGVPVWRRDGRQLLYCGSDAHTLMVVDVTPGEVPQFGPPRPLFRLTNAVADLLVSPGLDRFVLSITREEEGRSAATLLADWPSMLEDAK</sequence>
<dbReference type="Gene3D" id="2.120.10.30">
    <property type="entry name" value="TolB, C-terminal domain"/>
    <property type="match status" value="2"/>
</dbReference>
<dbReference type="AlphaFoldDB" id="A0A933W2Z9"/>